<dbReference type="PRINTS" id="PR00033">
    <property type="entry name" value="HTHASNC"/>
</dbReference>
<dbReference type="SMART" id="SM00344">
    <property type="entry name" value="HTH_ASNC"/>
    <property type="match status" value="1"/>
</dbReference>
<organism evidence="5 6">
    <name type="scientific">Mycolicibacterium canariasense</name>
    <name type="common">Mycobacterium canariasense</name>
    <dbReference type="NCBI Taxonomy" id="228230"/>
    <lineage>
        <taxon>Bacteria</taxon>
        <taxon>Bacillati</taxon>
        <taxon>Actinomycetota</taxon>
        <taxon>Actinomycetes</taxon>
        <taxon>Mycobacteriales</taxon>
        <taxon>Mycobacteriaceae</taxon>
        <taxon>Mycolicibacterium</taxon>
    </lineage>
</organism>
<dbReference type="InterPro" id="IPR019885">
    <property type="entry name" value="Tscrpt_reg_HTH_AsnC-type_CS"/>
</dbReference>
<dbReference type="SUPFAM" id="SSF54909">
    <property type="entry name" value="Dimeric alpha+beta barrel"/>
    <property type="match status" value="1"/>
</dbReference>
<feature type="domain" description="HTH asnC-type" evidence="4">
    <location>
        <begin position="24"/>
        <end position="85"/>
    </location>
</feature>
<dbReference type="GO" id="GO:0043565">
    <property type="term" value="F:sequence-specific DNA binding"/>
    <property type="evidence" value="ECO:0007669"/>
    <property type="project" value="InterPro"/>
</dbReference>
<keyword evidence="3" id="KW-0804">Transcription</keyword>
<dbReference type="InterPro" id="IPR036388">
    <property type="entry name" value="WH-like_DNA-bd_sf"/>
</dbReference>
<dbReference type="Gene3D" id="1.10.10.10">
    <property type="entry name" value="Winged helix-like DNA-binding domain superfamily/Winged helix DNA-binding domain"/>
    <property type="match status" value="1"/>
</dbReference>
<evidence type="ECO:0000256" key="1">
    <source>
        <dbReference type="ARBA" id="ARBA00023015"/>
    </source>
</evidence>
<dbReference type="Gene3D" id="3.30.70.920">
    <property type="match status" value="1"/>
</dbReference>
<dbReference type="PROSITE" id="PS00519">
    <property type="entry name" value="HTH_ASNC_1"/>
    <property type="match status" value="1"/>
</dbReference>
<dbReference type="InterPro" id="IPR019887">
    <property type="entry name" value="Tscrpt_reg_AsnC/Lrp_C"/>
</dbReference>
<keyword evidence="6" id="KW-1185">Reference proteome</keyword>
<dbReference type="STRING" id="228230.RMCC_5223"/>
<dbReference type="PANTHER" id="PTHR30154:SF34">
    <property type="entry name" value="TRANSCRIPTIONAL REGULATOR AZLB"/>
    <property type="match status" value="1"/>
</dbReference>
<proteinExistence type="predicted"/>
<dbReference type="GO" id="GO:0005829">
    <property type="term" value="C:cytosol"/>
    <property type="evidence" value="ECO:0007669"/>
    <property type="project" value="TreeGrafter"/>
</dbReference>
<keyword evidence="2" id="KW-0238">DNA-binding</keyword>
<name>A0A100WI75_MYCCR</name>
<dbReference type="InterPro" id="IPR011991">
    <property type="entry name" value="ArsR-like_HTH"/>
</dbReference>
<dbReference type="CDD" id="cd00090">
    <property type="entry name" value="HTH_ARSR"/>
    <property type="match status" value="1"/>
</dbReference>
<evidence type="ECO:0000259" key="4">
    <source>
        <dbReference type="PROSITE" id="PS50956"/>
    </source>
</evidence>
<dbReference type="PANTHER" id="PTHR30154">
    <property type="entry name" value="LEUCINE-RESPONSIVE REGULATORY PROTEIN"/>
    <property type="match status" value="1"/>
</dbReference>
<dbReference type="AlphaFoldDB" id="A0A100WI75"/>
<reference evidence="6" key="2">
    <citation type="submission" date="2016-02" db="EMBL/GenBank/DDBJ databases">
        <title>Draft genome sequence of five rapidly growing Mycobacterium species.</title>
        <authorList>
            <person name="Katahira K."/>
            <person name="Gotou Y."/>
            <person name="Iida K."/>
            <person name="Ogura Y."/>
            <person name="Hayashi T."/>
        </authorList>
    </citation>
    <scope>NUCLEOTIDE SEQUENCE [LARGE SCALE GENOMIC DNA]</scope>
    <source>
        <strain evidence="6">JCM15298</strain>
    </source>
</reference>
<evidence type="ECO:0000313" key="6">
    <source>
        <dbReference type="Proteomes" id="UP000069443"/>
    </source>
</evidence>
<dbReference type="InterPro" id="IPR036390">
    <property type="entry name" value="WH_DNA-bd_sf"/>
</dbReference>
<evidence type="ECO:0000256" key="3">
    <source>
        <dbReference type="ARBA" id="ARBA00023163"/>
    </source>
</evidence>
<dbReference type="Pfam" id="PF13412">
    <property type="entry name" value="HTH_24"/>
    <property type="match status" value="1"/>
</dbReference>
<reference evidence="6" key="1">
    <citation type="journal article" date="2016" name="Genome Announc.">
        <title>Draft Genome Sequences of Five Rapidly Growing Mycobacterium Species, M. thermoresistibile, M. fortuitum subsp. acetamidolyticum, M. canariasense, M. brisbanense, and M. novocastrense.</title>
        <authorList>
            <person name="Katahira K."/>
            <person name="Ogura Y."/>
            <person name="Gotoh Y."/>
            <person name="Hayashi T."/>
        </authorList>
    </citation>
    <scope>NUCLEOTIDE SEQUENCE [LARGE SCALE GENOMIC DNA]</scope>
    <source>
        <strain evidence="6">JCM15298</strain>
    </source>
</reference>
<dbReference type="Proteomes" id="UP000069443">
    <property type="component" value="Unassembled WGS sequence"/>
</dbReference>
<dbReference type="InterPro" id="IPR011008">
    <property type="entry name" value="Dimeric_a/b-barrel"/>
</dbReference>
<dbReference type="InterPro" id="IPR019888">
    <property type="entry name" value="Tscrpt_reg_AsnC-like"/>
</dbReference>
<sequence length="176" mass="19390">MCNLPTNRHSRVVGMGIVTNKTRVDAIDARIIRALNDDPRATVIALADATGLSRNTVQARLSKLESQGVLRSLERRVDPAALGYPLTAFILTRVTQRKLARIAASLEQVPEVIEVHGLAGVTDLMVHVVAREADDLYRIAGQILDIDGVEQTTTSLVMRKLVDYRITPLLDDLDDR</sequence>
<evidence type="ECO:0000313" key="5">
    <source>
        <dbReference type="EMBL" id="GAS98258.1"/>
    </source>
</evidence>
<gene>
    <name evidence="5" type="ORF">RMCC_5223</name>
</gene>
<protein>
    <submittedName>
        <fullName evidence="5">AsnC family transcriptional regulator</fullName>
    </submittedName>
</protein>
<comment type="caution">
    <text evidence="5">The sequence shown here is derived from an EMBL/GenBank/DDBJ whole genome shotgun (WGS) entry which is preliminary data.</text>
</comment>
<dbReference type="SUPFAM" id="SSF46785">
    <property type="entry name" value="Winged helix' DNA-binding domain"/>
    <property type="match status" value="1"/>
</dbReference>
<dbReference type="Pfam" id="PF01037">
    <property type="entry name" value="AsnC_trans_reg"/>
    <property type="match status" value="1"/>
</dbReference>
<keyword evidence="1" id="KW-0805">Transcription regulation</keyword>
<accession>A0A100WI75</accession>
<dbReference type="GO" id="GO:0043200">
    <property type="term" value="P:response to amino acid"/>
    <property type="evidence" value="ECO:0007669"/>
    <property type="project" value="TreeGrafter"/>
</dbReference>
<evidence type="ECO:0000256" key="2">
    <source>
        <dbReference type="ARBA" id="ARBA00023125"/>
    </source>
</evidence>
<dbReference type="EMBL" id="BCSY01000081">
    <property type="protein sequence ID" value="GAS98258.1"/>
    <property type="molecule type" value="Genomic_DNA"/>
</dbReference>
<dbReference type="InterPro" id="IPR000485">
    <property type="entry name" value="AsnC-type_HTH_dom"/>
</dbReference>
<dbReference type="PROSITE" id="PS50956">
    <property type="entry name" value="HTH_ASNC_2"/>
    <property type="match status" value="1"/>
</dbReference>